<dbReference type="Proteomes" id="UP001164803">
    <property type="component" value="Chromosome"/>
</dbReference>
<evidence type="ECO:0000313" key="1">
    <source>
        <dbReference type="EMBL" id="WAH38209.1"/>
    </source>
</evidence>
<reference evidence="1" key="1">
    <citation type="submission" date="2022-08" db="EMBL/GenBank/DDBJ databases">
        <title>Alicyclobacillus dauci DSM2870, complete genome.</title>
        <authorList>
            <person name="Wang Q."/>
            <person name="Cai R."/>
            <person name="Wang Z."/>
        </authorList>
    </citation>
    <scope>NUCLEOTIDE SEQUENCE</scope>
    <source>
        <strain evidence="1">DSM 28700</strain>
    </source>
</reference>
<organism evidence="1 2">
    <name type="scientific">Alicyclobacillus dauci</name>
    <dbReference type="NCBI Taxonomy" id="1475485"/>
    <lineage>
        <taxon>Bacteria</taxon>
        <taxon>Bacillati</taxon>
        <taxon>Bacillota</taxon>
        <taxon>Bacilli</taxon>
        <taxon>Bacillales</taxon>
        <taxon>Alicyclobacillaceae</taxon>
        <taxon>Alicyclobacillus</taxon>
    </lineage>
</organism>
<keyword evidence="2" id="KW-1185">Reference proteome</keyword>
<dbReference type="RefSeq" id="WP_268045771.1">
    <property type="nucleotide sequence ID" value="NZ_CP104064.1"/>
</dbReference>
<dbReference type="EMBL" id="CP104064">
    <property type="protein sequence ID" value="WAH38209.1"/>
    <property type="molecule type" value="Genomic_DNA"/>
</dbReference>
<gene>
    <name evidence="1" type="ORF">NZD86_06915</name>
</gene>
<protein>
    <submittedName>
        <fullName evidence="1">Uncharacterized protein</fullName>
    </submittedName>
</protein>
<sequence length="183" mass="21405">MHLREIEVKRFYHTWLGLLEFTNRKHNIVPELKITRDPKVLNPQQLLPIKDKLWEDESVIDEYLKQNEKIFDATERDTIISWKRRVSGKFIIMKHLKNYTVFMHAEEGGKLYGVTGISNLIEDMFPSPSLPLYAEATLVPFAGRIIYDSLIEPYQIRLGPGIRKNLNNDYRNLKSVHGIVTVL</sequence>
<name>A0ABY6Z5Q0_9BACL</name>
<accession>A0ABY6Z5Q0</accession>
<proteinExistence type="predicted"/>
<evidence type="ECO:0000313" key="2">
    <source>
        <dbReference type="Proteomes" id="UP001164803"/>
    </source>
</evidence>